<feature type="domain" description="Dihydroneopterin aldolase/epimerase" evidence="7">
    <location>
        <begin position="4"/>
        <end position="116"/>
    </location>
</feature>
<dbReference type="InterPro" id="IPR043133">
    <property type="entry name" value="GTP-CH-I_C/QueF"/>
</dbReference>
<evidence type="ECO:0000313" key="9">
    <source>
        <dbReference type="Proteomes" id="UP000434850"/>
    </source>
</evidence>
<evidence type="ECO:0000256" key="4">
    <source>
        <dbReference type="ARBA" id="ARBA00022909"/>
    </source>
</evidence>
<dbReference type="Gene3D" id="3.30.1130.10">
    <property type="match status" value="1"/>
</dbReference>
<name>A0A6I4IQ53_9SPHI</name>
<evidence type="ECO:0000256" key="5">
    <source>
        <dbReference type="ARBA" id="ARBA00023239"/>
    </source>
</evidence>
<dbReference type="InterPro" id="IPR006157">
    <property type="entry name" value="FolB_dom"/>
</dbReference>
<comment type="similarity">
    <text evidence="3 6">Belongs to the DHNA family.</text>
</comment>
<comment type="catalytic activity">
    <reaction evidence="1 6">
        <text>7,8-dihydroneopterin = 6-hydroxymethyl-7,8-dihydropterin + glycolaldehyde</text>
        <dbReference type="Rhea" id="RHEA:10540"/>
        <dbReference type="ChEBI" id="CHEBI:17001"/>
        <dbReference type="ChEBI" id="CHEBI:17071"/>
        <dbReference type="ChEBI" id="CHEBI:44841"/>
        <dbReference type="EC" id="4.1.2.25"/>
    </reaction>
</comment>
<dbReference type="GO" id="GO:0004150">
    <property type="term" value="F:dihydroneopterin aldolase activity"/>
    <property type="evidence" value="ECO:0007669"/>
    <property type="project" value="UniProtKB-UniRule"/>
</dbReference>
<evidence type="ECO:0000256" key="1">
    <source>
        <dbReference type="ARBA" id="ARBA00001353"/>
    </source>
</evidence>
<dbReference type="NCBIfam" id="TIGR00526">
    <property type="entry name" value="folB_dom"/>
    <property type="match status" value="1"/>
</dbReference>
<evidence type="ECO:0000256" key="6">
    <source>
        <dbReference type="RuleBase" id="RU362079"/>
    </source>
</evidence>
<dbReference type="EMBL" id="WQLA01000003">
    <property type="protein sequence ID" value="MVN91133.1"/>
    <property type="molecule type" value="Genomic_DNA"/>
</dbReference>
<sequence length="119" mass="13517">MIKVGLYGAEFFARHGYYKEEQILGNRFIVTIEATFNPQHPHINDDLEKTLNYEQLCQVAHEHMKQPQKLLETVAQGMADAVMQQFPYVTNLQVEVKKLNPPLKGQVAASGVTVYVTNN</sequence>
<keyword evidence="4 6" id="KW-0289">Folate biosynthesis</keyword>
<comment type="pathway">
    <text evidence="2 6">Cofactor biosynthesis; tetrahydrofolate biosynthesis; 2-amino-4-hydroxy-6-hydroxymethyl-7,8-dihydropteridine diphosphate from 7,8-dihydroneopterin triphosphate: step 3/4.</text>
</comment>
<dbReference type="Proteomes" id="UP000434850">
    <property type="component" value="Unassembled WGS sequence"/>
</dbReference>
<dbReference type="AlphaFoldDB" id="A0A6I4IQ53"/>
<proteinExistence type="inferred from homology"/>
<keyword evidence="9" id="KW-1185">Reference proteome</keyword>
<accession>A0A6I4IQ53</accession>
<dbReference type="OrthoDB" id="9803748at2"/>
<dbReference type="InterPro" id="IPR006156">
    <property type="entry name" value="Dihydroneopterin_aldolase"/>
</dbReference>
<dbReference type="NCBIfam" id="TIGR00525">
    <property type="entry name" value="folB"/>
    <property type="match status" value="1"/>
</dbReference>
<evidence type="ECO:0000313" key="8">
    <source>
        <dbReference type="EMBL" id="MVN91133.1"/>
    </source>
</evidence>
<dbReference type="SMART" id="SM00905">
    <property type="entry name" value="FolB"/>
    <property type="match status" value="1"/>
</dbReference>
<comment type="caution">
    <text evidence="8">The sequence shown here is derived from an EMBL/GenBank/DDBJ whole genome shotgun (WGS) entry which is preliminary data.</text>
</comment>
<keyword evidence="5 6" id="KW-0456">Lyase</keyword>
<protein>
    <recommendedName>
        <fullName evidence="6">7,8-dihydroneopterin aldolase</fullName>
        <ecNumber evidence="6">4.1.2.25</ecNumber>
    </recommendedName>
</protein>
<dbReference type="GO" id="GO:0005737">
    <property type="term" value="C:cytoplasm"/>
    <property type="evidence" value="ECO:0007669"/>
    <property type="project" value="TreeGrafter"/>
</dbReference>
<comment type="function">
    <text evidence="6">Catalyzes the conversion of 7,8-dihydroneopterin to 6-hydroxymethyl-7,8-dihydropterin.</text>
</comment>
<gene>
    <name evidence="8" type="primary">folB</name>
    <name evidence="8" type="ORF">GO816_08370</name>
</gene>
<dbReference type="PANTHER" id="PTHR42844:SF1">
    <property type="entry name" value="DIHYDRONEOPTERIN ALDOLASE 1-RELATED"/>
    <property type="match status" value="1"/>
</dbReference>
<dbReference type="EC" id="4.1.2.25" evidence="6"/>
<dbReference type="GO" id="GO:0046654">
    <property type="term" value="P:tetrahydrofolate biosynthetic process"/>
    <property type="evidence" value="ECO:0007669"/>
    <property type="project" value="UniProtKB-UniRule"/>
</dbReference>
<evidence type="ECO:0000256" key="2">
    <source>
        <dbReference type="ARBA" id="ARBA00005013"/>
    </source>
</evidence>
<reference evidence="8 9" key="1">
    <citation type="submission" date="2019-12" db="EMBL/GenBank/DDBJ databases">
        <title>Mucilaginibacter sp. HME9299 genome sequencing and assembly.</title>
        <authorList>
            <person name="Kang H."/>
            <person name="Kim H."/>
            <person name="Joh K."/>
        </authorList>
    </citation>
    <scope>NUCLEOTIDE SEQUENCE [LARGE SCALE GENOMIC DNA]</scope>
    <source>
        <strain evidence="8 9">HME9299</strain>
    </source>
</reference>
<evidence type="ECO:0000256" key="3">
    <source>
        <dbReference type="ARBA" id="ARBA00005708"/>
    </source>
</evidence>
<organism evidence="8 9">
    <name type="scientific">Mucilaginibacter aquatilis</name>
    <dbReference type="NCBI Taxonomy" id="1517760"/>
    <lineage>
        <taxon>Bacteria</taxon>
        <taxon>Pseudomonadati</taxon>
        <taxon>Bacteroidota</taxon>
        <taxon>Sphingobacteriia</taxon>
        <taxon>Sphingobacteriales</taxon>
        <taxon>Sphingobacteriaceae</taxon>
        <taxon>Mucilaginibacter</taxon>
    </lineage>
</organism>
<dbReference type="PANTHER" id="PTHR42844">
    <property type="entry name" value="DIHYDRONEOPTERIN ALDOLASE 1-RELATED"/>
    <property type="match status" value="1"/>
</dbReference>
<dbReference type="RefSeq" id="WP_157541138.1">
    <property type="nucleotide sequence ID" value="NZ_WQLA01000003.1"/>
</dbReference>
<evidence type="ECO:0000259" key="7">
    <source>
        <dbReference type="SMART" id="SM00905"/>
    </source>
</evidence>
<dbReference type="UniPathway" id="UPA00077">
    <property type="reaction ID" value="UER00154"/>
</dbReference>
<dbReference type="Pfam" id="PF02152">
    <property type="entry name" value="FolB"/>
    <property type="match status" value="1"/>
</dbReference>
<dbReference type="GO" id="GO:0046656">
    <property type="term" value="P:folic acid biosynthetic process"/>
    <property type="evidence" value="ECO:0007669"/>
    <property type="project" value="UniProtKB-UniRule"/>
</dbReference>
<dbReference type="SUPFAM" id="SSF55620">
    <property type="entry name" value="Tetrahydrobiopterin biosynthesis enzymes-like"/>
    <property type="match status" value="1"/>
</dbReference>